<comment type="caution">
    <text evidence="3">The sequence shown here is derived from an EMBL/GenBank/DDBJ whole genome shotgun (WGS) entry which is preliminary data.</text>
</comment>
<dbReference type="PANTHER" id="PTHR37539:SF1">
    <property type="entry name" value="ER-BOUND OXYGENASE MPAB_MPAB'_RUBBER OXYGENASE CATALYTIC DOMAIN-CONTAINING PROTEIN"/>
    <property type="match status" value="1"/>
</dbReference>
<dbReference type="InterPro" id="IPR037473">
    <property type="entry name" value="Lcp-like"/>
</dbReference>
<feature type="domain" description="ER-bound oxygenase mpaB/mpaB'/Rubber oxygenase catalytic" evidence="2">
    <location>
        <begin position="165"/>
        <end position="324"/>
    </location>
</feature>
<accession>A0A4R7I3E8</accession>
<organism evidence="3 4">
    <name type="scientific">Ilumatobacter fluminis</name>
    <dbReference type="NCBI Taxonomy" id="467091"/>
    <lineage>
        <taxon>Bacteria</taxon>
        <taxon>Bacillati</taxon>
        <taxon>Actinomycetota</taxon>
        <taxon>Acidimicrobiia</taxon>
        <taxon>Acidimicrobiales</taxon>
        <taxon>Ilumatobacteraceae</taxon>
        <taxon>Ilumatobacter</taxon>
    </lineage>
</organism>
<dbReference type="InterPro" id="IPR018713">
    <property type="entry name" value="MPAB/Lcp_cat_dom"/>
</dbReference>
<dbReference type="Pfam" id="PF09995">
    <property type="entry name" value="MPAB_Lcp_cat"/>
    <property type="match status" value="1"/>
</dbReference>
<reference evidence="3 4" key="1">
    <citation type="submission" date="2019-03" db="EMBL/GenBank/DDBJ databases">
        <title>Sequencing the genomes of 1000 actinobacteria strains.</title>
        <authorList>
            <person name="Klenk H.-P."/>
        </authorList>
    </citation>
    <scope>NUCLEOTIDE SEQUENCE [LARGE SCALE GENOMIC DNA]</scope>
    <source>
        <strain evidence="3 4">DSM 18936</strain>
    </source>
</reference>
<keyword evidence="4" id="KW-1185">Reference proteome</keyword>
<protein>
    <submittedName>
        <fullName evidence="3">Uncharacterized protein DUF2236</fullName>
    </submittedName>
</protein>
<evidence type="ECO:0000313" key="3">
    <source>
        <dbReference type="EMBL" id="TDT18157.1"/>
    </source>
</evidence>
<dbReference type="AlphaFoldDB" id="A0A4R7I3E8"/>
<gene>
    <name evidence="3" type="ORF">BDK89_3774</name>
</gene>
<proteinExistence type="predicted"/>
<sequence length="453" mass="50300">MSSLPGIDNELDPDVSPAPSGFAPDAADQADLVPAIYGRIDFDVQPERFTTDIDAKTEMPRRFLAEREEMLANEHLVGLMRLYTMTGDRTADAYAALMPDFGFRRLVDMLELACDSGIDAVADAPPELHAFITEMEIVPAWLDRDLVEEGARQELINYVHVAPLALRGGLLATFVNKYSALPMALTGTLSGKRSAKRSFETGSFFGSTIMPRALERSGAGFKAAAKVRLMHSMVRFNLMRGDRWDPAVYGIPIPQVDQMPAGMFGMYLMSLKVLSSGREEFTPQERARVELARYRCYLLGLPEALLADSPRAIRDVWLTRQATLRSEFDDATCGSLLRATMEADLFDQPGLGNAVHRWCEDGFSRIFLVKNFLNGNFERAQSLGIDVTRTHRVAATIGYAYAIARVHLFEALVKVPKIGPIAYRNRVRKLAKQLESYGHADFVTDASKYAQAA</sequence>
<evidence type="ECO:0000313" key="4">
    <source>
        <dbReference type="Proteomes" id="UP000294558"/>
    </source>
</evidence>
<evidence type="ECO:0000256" key="1">
    <source>
        <dbReference type="SAM" id="MobiDB-lite"/>
    </source>
</evidence>
<dbReference type="GO" id="GO:0016491">
    <property type="term" value="F:oxidoreductase activity"/>
    <property type="evidence" value="ECO:0007669"/>
    <property type="project" value="InterPro"/>
</dbReference>
<feature type="region of interest" description="Disordered" evidence="1">
    <location>
        <begin position="1"/>
        <end position="24"/>
    </location>
</feature>
<name>A0A4R7I3E8_9ACTN</name>
<dbReference type="EMBL" id="SOAU01000001">
    <property type="protein sequence ID" value="TDT18157.1"/>
    <property type="molecule type" value="Genomic_DNA"/>
</dbReference>
<dbReference type="RefSeq" id="WP_133870392.1">
    <property type="nucleotide sequence ID" value="NZ_SOAU01000001.1"/>
</dbReference>
<dbReference type="OrthoDB" id="7614910at2"/>
<dbReference type="PANTHER" id="PTHR37539">
    <property type="entry name" value="SECRETED PROTEIN-RELATED"/>
    <property type="match status" value="1"/>
</dbReference>
<evidence type="ECO:0000259" key="2">
    <source>
        <dbReference type="Pfam" id="PF09995"/>
    </source>
</evidence>
<dbReference type="Proteomes" id="UP000294558">
    <property type="component" value="Unassembled WGS sequence"/>
</dbReference>